<keyword evidence="1" id="KW-0812">Transmembrane</keyword>
<gene>
    <name evidence="2" type="ORF">CEUTPL_LOCUS361</name>
</gene>
<keyword evidence="3" id="KW-1185">Reference proteome</keyword>
<sequence>MAGVPNYTIRIVRQGQITCLSGQGPAVFSSNVQTKIVGWSFSIIFLSKLIIVLNLAWIPVTIKYLPNGYNNNPFKCRPGKNNR</sequence>
<dbReference type="Proteomes" id="UP001152799">
    <property type="component" value="Chromosome 1"/>
</dbReference>
<keyword evidence="1" id="KW-1133">Transmembrane helix</keyword>
<evidence type="ECO:0000313" key="3">
    <source>
        <dbReference type="Proteomes" id="UP001152799"/>
    </source>
</evidence>
<accession>A0A9N9M8N5</accession>
<dbReference type="AlphaFoldDB" id="A0A9N9M8N5"/>
<reference evidence="2" key="1">
    <citation type="submission" date="2022-01" db="EMBL/GenBank/DDBJ databases">
        <authorList>
            <person name="King R."/>
        </authorList>
    </citation>
    <scope>NUCLEOTIDE SEQUENCE</scope>
</reference>
<protein>
    <submittedName>
        <fullName evidence="2">Uncharacterized protein</fullName>
    </submittedName>
</protein>
<evidence type="ECO:0000313" key="2">
    <source>
        <dbReference type="EMBL" id="CAG9759614.1"/>
    </source>
</evidence>
<dbReference type="EMBL" id="OU892277">
    <property type="protein sequence ID" value="CAG9759614.1"/>
    <property type="molecule type" value="Genomic_DNA"/>
</dbReference>
<keyword evidence="1" id="KW-0472">Membrane</keyword>
<name>A0A9N9M8N5_9CUCU</name>
<evidence type="ECO:0000256" key="1">
    <source>
        <dbReference type="SAM" id="Phobius"/>
    </source>
</evidence>
<proteinExistence type="predicted"/>
<feature type="transmembrane region" description="Helical" evidence="1">
    <location>
        <begin position="36"/>
        <end position="57"/>
    </location>
</feature>
<organism evidence="2 3">
    <name type="scientific">Ceutorhynchus assimilis</name>
    <name type="common">cabbage seed weevil</name>
    <dbReference type="NCBI Taxonomy" id="467358"/>
    <lineage>
        <taxon>Eukaryota</taxon>
        <taxon>Metazoa</taxon>
        <taxon>Ecdysozoa</taxon>
        <taxon>Arthropoda</taxon>
        <taxon>Hexapoda</taxon>
        <taxon>Insecta</taxon>
        <taxon>Pterygota</taxon>
        <taxon>Neoptera</taxon>
        <taxon>Endopterygota</taxon>
        <taxon>Coleoptera</taxon>
        <taxon>Polyphaga</taxon>
        <taxon>Cucujiformia</taxon>
        <taxon>Curculionidae</taxon>
        <taxon>Ceutorhynchinae</taxon>
        <taxon>Ceutorhynchus</taxon>
    </lineage>
</organism>